<dbReference type="Proteomes" id="UP000276417">
    <property type="component" value="Chromosome 1"/>
</dbReference>
<keyword evidence="2" id="KW-1185">Reference proteome</keyword>
<name>A0A3G8YCS2_9DEIO</name>
<evidence type="ECO:0000313" key="1">
    <source>
        <dbReference type="EMBL" id="AZI42730.1"/>
    </source>
</evidence>
<dbReference type="Pfam" id="PF00756">
    <property type="entry name" value="Esterase"/>
    <property type="match status" value="1"/>
</dbReference>
<protein>
    <submittedName>
        <fullName evidence="1">Alpha/beta hydrolase</fullName>
    </submittedName>
</protein>
<dbReference type="PANTHER" id="PTHR48098:SF6">
    <property type="entry name" value="FERRI-BACILLIBACTIN ESTERASE BESA"/>
    <property type="match status" value="1"/>
</dbReference>
<dbReference type="OrthoDB" id="9784036at2"/>
<dbReference type="InterPro" id="IPR029058">
    <property type="entry name" value="AB_hydrolase_fold"/>
</dbReference>
<accession>A0A3G8YCS2</accession>
<sequence>MSWEPYAALPDSTVTGTLLQWEGVGDANHAPRTILAWLPPSYAAQPDRHYPVVYLHDGQNVFDAATSYNISEWGADETLTELAAEGLEPIAVAVPNANERRYHEYSPVRHPGFPPEALGGGGDEYIDFLIDTVKPLADTYLRTLPDAAHTSLLGSSMGGLISLHALLTHPEVFGGAGVMSPAFWACAGEAFGRVRSNPPITGKIWLDIGGKEGTDHPEQEQAYWDDAHAMRDLLLEKGMGERLRFQADPAGIHRETAWRVRLPGALRFLLSGE</sequence>
<dbReference type="AlphaFoldDB" id="A0A3G8YCS2"/>
<keyword evidence="1" id="KW-0378">Hydrolase</keyword>
<dbReference type="KEGG" id="dph:EHF33_08170"/>
<gene>
    <name evidence="1" type="ORF">EHF33_08170</name>
</gene>
<dbReference type="Gene3D" id="3.40.50.1820">
    <property type="entry name" value="alpha/beta hydrolase"/>
    <property type="match status" value="1"/>
</dbReference>
<organism evidence="1 2">
    <name type="scientific">Deinococcus psychrotolerans</name>
    <dbReference type="NCBI Taxonomy" id="2489213"/>
    <lineage>
        <taxon>Bacteria</taxon>
        <taxon>Thermotogati</taxon>
        <taxon>Deinococcota</taxon>
        <taxon>Deinococci</taxon>
        <taxon>Deinococcales</taxon>
        <taxon>Deinococcaceae</taxon>
        <taxon>Deinococcus</taxon>
    </lineage>
</organism>
<dbReference type="InterPro" id="IPR050583">
    <property type="entry name" value="Mycobacterial_A85_antigen"/>
</dbReference>
<evidence type="ECO:0000313" key="2">
    <source>
        <dbReference type="Proteomes" id="UP000276417"/>
    </source>
</evidence>
<dbReference type="EMBL" id="CP034183">
    <property type="protein sequence ID" value="AZI42730.1"/>
    <property type="molecule type" value="Genomic_DNA"/>
</dbReference>
<reference evidence="1 2" key="1">
    <citation type="submission" date="2018-11" db="EMBL/GenBank/DDBJ databases">
        <title>Deinococcus shelandsis sp. nov., isolated from South Shetland Islands soil of Antarctica.</title>
        <authorList>
            <person name="Tian J."/>
        </authorList>
    </citation>
    <scope>NUCLEOTIDE SEQUENCE [LARGE SCALE GENOMIC DNA]</scope>
    <source>
        <strain evidence="1 2">S14-83T</strain>
    </source>
</reference>
<dbReference type="InterPro" id="IPR000801">
    <property type="entry name" value="Esterase-like"/>
</dbReference>
<dbReference type="RefSeq" id="WP_124869896.1">
    <property type="nucleotide sequence ID" value="NZ_CP034183.1"/>
</dbReference>
<dbReference type="GO" id="GO:0016787">
    <property type="term" value="F:hydrolase activity"/>
    <property type="evidence" value="ECO:0007669"/>
    <property type="project" value="UniProtKB-KW"/>
</dbReference>
<proteinExistence type="predicted"/>
<dbReference type="SUPFAM" id="SSF53474">
    <property type="entry name" value="alpha/beta-Hydrolases"/>
    <property type="match status" value="1"/>
</dbReference>
<dbReference type="PANTHER" id="PTHR48098">
    <property type="entry name" value="ENTEROCHELIN ESTERASE-RELATED"/>
    <property type="match status" value="1"/>
</dbReference>